<sequence length="822" mass="90866">MAPSSSKFVPTAAEFVVRPATIDGAVLDATFVTRSLPDVDGKTCVIALLAVPDDKSGPEKEGWLISNFLAIKTLVSPLANPRAQIWLSLCDTDVVVKQNPSAYTHGSEHRVVSGVAPTVSNDTENIGTVDGQVPVVFEPDVEKIKSRLFDELSKKSYAAAELGLPVLLVISGRTTLEQDVYLDGYDVVVTSEQIRDALDTRAQVTVITSSLTSAGWQVNPFFNEDKASLATKKPIDFLARQCGGIFSRTIIDQFLGWKSPFIDNVKVNPSKKDLEAHPGPAMPDPDQLKARGEFSNKIHALLASRLFPDHFEHSFSFDTEKDPWVHLIGDRQNRNMLEAYSKIWKQLDILPPSAADDKDRLTFLGTAFGGNRLSQISHLKHLVQESFPSWPGYYTSTFGQNVRAEFGKFLRDPNPSDIDCHVIFSIVEYRMTSMILGDLLIKYAGLDLIWAQRCRDWDEQRYDGMVQKEEVSLAESATAAKVMGTINRSFPFFYIPPGRELDSTKLHHQRPPRISRYLAIGLTLRYRELGPELDAALTRVLKMIQQLKDKQVQLLLDDEDLRKKAEAWWKSIEQDVIGDASMPESEVAGNFVPPPPELSAPNPEARVVRDVQADATAEYNLASGIGQDSIAAEVEVQSPEQPATPNGHGGVGQDASPMFKVEQGASPEIKIESPVFKSDTPDIIGIGGAGPTLLNADDRLLPHLRKVWKPKSPRLMEAKPTVVEKKPVDVKEKPAVVEENNDREALEKEVAVHHFAIPKDSVIEESQHNSITLDTAKPDFVHDEDSKFKSLGATKADVPRVDKSLPPHLRGRGNPVTAPSYH</sequence>
<evidence type="ECO:0000256" key="1">
    <source>
        <dbReference type="SAM" id="MobiDB-lite"/>
    </source>
</evidence>
<keyword evidence="3" id="KW-1185">Reference proteome</keyword>
<dbReference type="Proteomes" id="UP001444661">
    <property type="component" value="Unassembled WGS sequence"/>
</dbReference>
<accession>A0ABR1S1S9</accession>
<evidence type="ECO:0000313" key="3">
    <source>
        <dbReference type="Proteomes" id="UP001444661"/>
    </source>
</evidence>
<evidence type="ECO:0000313" key="2">
    <source>
        <dbReference type="EMBL" id="KAK8024144.1"/>
    </source>
</evidence>
<gene>
    <name evidence="2" type="ORF">PG993_012210</name>
</gene>
<comment type="caution">
    <text evidence="2">The sequence shown here is derived from an EMBL/GenBank/DDBJ whole genome shotgun (WGS) entry which is preliminary data.</text>
</comment>
<protein>
    <submittedName>
        <fullName evidence="2">Uncharacterized protein</fullName>
    </submittedName>
</protein>
<name>A0ABR1S1S9_9PEZI</name>
<proteinExistence type="predicted"/>
<dbReference type="EMBL" id="JAQQWK010000011">
    <property type="protein sequence ID" value="KAK8024144.1"/>
    <property type="molecule type" value="Genomic_DNA"/>
</dbReference>
<organism evidence="2 3">
    <name type="scientific">Apiospora rasikravindrae</name>
    <dbReference type="NCBI Taxonomy" id="990691"/>
    <lineage>
        <taxon>Eukaryota</taxon>
        <taxon>Fungi</taxon>
        <taxon>Dikarya</taxon>
        <taxon>Ascomycota</taxon>
        <taxon>Pezizomycotina</taxon>
        <taxon>Sordariomycetes</taxon>
        <taxon>Xylariomycetidae</taxon>
        <taxon>Amphisphaeriales</taxon>
        <taxon>Apiosporaceae</taxon>
        <taxon>Apiospora</taxon>
    </lineage>
</organism>
<reference evidence="2 3" key="1">
    <citation type="submission" date="2023-01" db="EMBL/GenBank/DDBJ databases">
        <title>Analysis of 21 Apiospora genomes using comparative genomics revels a genus with tremendous synthesis potential of carbohydrate active enzymes and secondary metabolites.</title>
        <authorList>
            <person name="Sorensen T."/>
        </authorList>
    </citation>
    <scope>NUCLEOTIDE SEQUENCE [LARGE SCALE GENOMIC DNA]</scope>
    <source>
        <strain evidence="2 3">CBS 33761</strain>
    </source>
</reference>
<feature type="region of interest" description="Disordered" evidence="1">
    <location>
        <begin position="784"/>
        <end position="822"/>
    </location>
</feature>